<dbReference type="NCBIfam" id="TIGR01543">
    <property type="entry name" value="proheadase_HK97"/>
    <property type="match status" value="1"/>
</dbReference>
<dbReference type="InterPro" id="IPR006433">
    <property type="entry name" value="Prohead_protease"/>
</dbReference>
<dbReference type="EC" id="3.4.-.-" evidence="5"/>
<sequence length="529" mass="57709">MQRHAYELRAKQINSETREITGLAVPYDTPTKIFSGWSEQIARGAVTLPAGTLPLFRDHRNPIGTVVETWDTNEGLAMRATISNTPLGEETLTLLRDGAISGLSIAFIENEFTDNYDEAGDNLRTQTRITLREISVVPFPAYDDAEVKQVREKLNETTPINRKENPVMENTNDKVAAELAEVRAELNQFGRELATMATNTATAPTVENRSMGELLKAVVVERDDTAVNALNTRNATPQKSTDDASFNLMPTAIKNLVEIINQGNPLAAIFPRLPLPETGNTIEYLRVRTNAITVENYTEGGKVPFNKLETETATATIKMHAGGTFLTRTAIERSAVNVLSTNMEALAVAAANHSAAGMTAFLKQSITDNTAKALTTKGNLGALTWDEFKDLVIDANVKMRAVGLSPDTLIVDLPTFKVLTSWKDTTGAPLVSVQDAGVNRVGEANIKNLEANIFIRIIPDFRADTANYFGDKVLGAFVDSSKAIKYYASPVVNLSEGDITNLTEAFAVYYYDAPVLEYSDGLIPLKVKA</sequence>
<dbReference type="HOGENOM" id="CLU_539543_0_0_11"/>
<gene>
    <name evidence="5" type="ORF">HMPREF0044_0124</name>
</gene>
<evidence type="ECO:0000256" key="3">
    <source>
        <dbReference type="ARBA" id="ARBA00022801"/>
    </source>
</evidence>
<dbReference type="STRING" id="525245.HMPREF0044_0124"/>
<keyword evidence="6" id="KW-1185">Reference proteome</keyword>
<dbReference type="eggNOG" id="COG3740">
    <property type="taxonomic scope" value="Bacteria"/>
</dbReference>
<comment type="caution">
    <text evidence="5">The sequence shown here is derived from an EMBL/GenBank/DDBJ whole genome shotgun (WGS) entry which is preliminary data.</text>
</comment>
<evidence type="ECO:0000256" key="2">
    <source>
        <dbReference type="ARBA" id="ARBA00022670"/>
    </source>
</evidence>
<dbReference type="Proteomes" id="UP000010301">
    <property type="component" value="Unassembled WGS sequence"/>
</dbReference>
<keyword evidence="2 5" id="KW-0645">Protease</keyword>
<name>C0VY84_9ACTO</name>
<evidence type="ECO:0000256" key="1">
    <source>
        <dbReference type="ARBA" id="ARBA00022612"/>
    </source>
</evidence>
<evidence type="ECO:0000313" key="6">
    <source>
        <dbReference type="Proteomes" id="UP000010301"/>
    </source>
</evidence>
<feature type="domain" description="Prohead serine protease" evidence="4">
    <location>
        <begin position="6"/>
        <end position="157"/>
    </location>
</feature>
<evidence type="ECO:0000313" key="5">
    <source>
        <dbReference type="EMBL" id="EEH64387.1"/>
    </source>
</evidence>
<dbReference type="GO" id="GO:0006508">
    <property type="term" value="P:proteolysis"/>
    <property type="evidence" value="ECO:0007669"/>
    <property type="project" value="UniProtKB-KW"/>
</dbReference>
<evidence type="ECO:0000259" key="4">
    <source>
        <dbReference type="Pfam" id="PF04586"/>
    </source>
</evidence>
<dbReference type="InterPro" id="IPR054613">
    <property type="entry name" value="Peptidase_S78_dom"/>
</dbReference>
<dbReference type="Pfam" id="PF04586">
    <property type="entry name" value="Peptidase_S78"/>
    <property type="match status" value="1"/>
</dbReference>
<proteinExistence type="predicted"/>
<keyword evidence="3 5" id="KW-0378">Hydrolase</keyword>
<keyword evidence="1" id="KW-1188">Viral release from host cell</keyword>
<dbReference type="RefSeq" id="WP_006547121.1">
    <property type="nucleotide sequence ID" value="NZ_DS999545.1"/>
</dbReference>
<dbReference type="AlphaFoldDB" id="C0VY84"/>
<dbReference type="OrthoDB" id="3268964at2"/>
<reference evidence="5 6" key="1">
    <citation type="submission" date="2009-01" db="EMBL/GenBank/DDBJ databases">
        <authorList>
            <person name="Qin X."/>
            <person name="Bachman B."/>
            <person name="Battles P."/>
            <person name="Bell A."/>
            <person name="Bess C."/>
            <person name="Bickham C."/>
            <person name="Chaboub L."/>
            <person name="Chen D."/>
            <person name="Coyle M."/>
            <person name="Deiros D.R."/>
            <person name="Dinh H."/>
            <person name="Forbes L."/>
            <person name="Fowler G."/>
            <person name="Francisco L."/>
            <person name="Fu Q."/>
            <person name="Gubbala S."/>
            <person name="Hale W."/>
            <person name="Han Y."/>
            <person name="Hemphill L."/>
            <person name="Highlander S.K."/>
            <person name="Hirani K."/>
            <person name="Hogues M."/>
            <person name="Jackson L."/>
            <person name="Jakkamsetti A."/>
            <person name="Javaid M."/>
            <person name="Jiang H."/>
            <person name="Korchina V."/>
            <person name="Kovar C."/>
            <person name="Lara F."/>
            <person name="Lee S."/>
            <person name="Mata R."/>
            <person name="Mathew T."/>
            <person name="Moen C."/>
            <person name="Morales K."/>
            <person name="Munidasa M."/>
            <person name="Nazareth L."/>
            <person name="Ngo R."/>
            <person name="Nguyen L."/>
            <person name="Okwuonu G."/>
            <person name="Ongeri F."/>
            <person name="Patil S."/>
            <person name="Petrosino J."/>
            <person name="Pham C."/>
            <person name="Pham P."/>
            <person name="Pu L.-L."/>
            <person name="Puazo M."/>
            <person name="Raj R."/>
            <person name="Reid J."/>
            <person name="Rouhana J."/>
            <person name="Saada N."/>
            <person name="Shang Y."/>
            <person name="Simmons D."/>
            <person name="Thornton R."/>
            <person name="Warren J."/>
            <person name="Weissenberger G."/>
            <person name="Zhang J."/>
            <person name="Zhang L."/>
            <person name="Zhou C."/>
            <person name="Zhu D."/>
            <person name="Muzny D."/>
            <person name="Worley K."/>
            <person name="Gibbs R."/>
        </authorList>
    </citation>
    <scope>NUCLEOTIDE SEQUENCE [LARGE SCALE GENOMIC DNA]</scope>
    <source>
        <strain evidence="5 6">DSM 15436</strain>
    </source>
</reference>
<dbReference type="GO" id="GO:0008233">
    <property type="term" value="F:peptidase activity"/>
    <property type="evidence" value="ECO:0007669"/>
    <property type="project" value="UniProtKB-KW"/>
</dbReference>
<dbReference type="EMBL" id="ACFG01000004">
    <property type="protein sequence ID" value="EEH64387.1"/>
    <property type="molecule type" value="Genomic_DNA"/>
</dbReference>
<accession>C0VY84</accession>
<protein>
    <submittedName>
        <fullName evidence="5">Phage prohead protease, HK97 family</fullName>
        <ecNumber evidence="5">3.4.-.-</ecNumber>
    </submittedName>
</protein>
<dbReference type="Pfam" id="PF25209">
    <property type="entry name" value="Phage_capsid_4"/>
    <property type="match status" value="1"/>
</dbReference>
<dbReference type="SUPFAM" id="SSF56563">
    <property type="entry name" value="Major capsid protein gp5"/>
    <property type="match status" value="1"/>
</dbReference>
<organism evidence="5 6">
    <name type="scientific">Gleimia coleocanis DSM 15436</name>
    <dbReference type="NCBI Taxonomy" id="525245"/>
    <lineage>
        <taxon>Bacteria</taxon>
        <taxon>Bacillati</taxon>
        <taxon>Actinomycetota</taxon>
        <taxon>Actinomycetes</taxon>
        <taxon>Actinomycetales</taxon>
        <taxon>Actinomycetaceae</taxon>
        <taxon>Gleimia</taxon>
    </lineage>
</organism>